<gene>
    <name evidence="2" type="ORF">LEMA_P024810.1</name>
</gene>
<evidence type="ECO:0008006" key="4">
    <source>
        <dbReference type="Google" id="ProtNLM"/>
    </source>
</evidence>
<dbReference type="STRING" id="985895.E4ZXB9"/>
<evidence type="ECO:0000313" key="2">
    <source>
        <dbReference type="EMBL" id="CBX95329.1"/>
    </source>
</evidence>
<keyword evidence="1" id="KW-1133">Transmembrane helix</keyword>
<dbReference type="eggNOG" id="ENOG502S22Q">
    <property type="taxonomic scope" value="Eukaryota"/>
</dbReference>
<dbReference type="HOGENOM" id="CLU_035244_1_0_1"/>
<dbReference type="InParanoid" id="E4ZXB9"/>
<feature type="transmembrane region" description="Helical" evidence="1">
    <location>
        <begin position="47"/>
        <end position="71"/>
    </location>
</feature>
<dbReference type="OMA" id="AYPKIAQ"/>
<dbReference type="InterPro" id="IPR046368">
    <property type="entry name" value="Tag1"/>
</dbReference>
<keyword evidence="1" id="KW-0812">Transmembrane</keyword>
<dbReference type="PANTHER" id="PTHR35895">
    <property type="entry name" value="CHROMOSOME 16, WHOLE GENOME SHOTGUN SEQUENCE"/>
    <property type="match status" value="1"/>
</dbReference>
<sequence length="354" mass="38815">MDSKVEPSQQQMEHSAAVRKGGLMNTLYPPGPRPGAKGRMKNHCRKFWWCDLLVFAIIVLIIVLPIIYVAIPKRAQRELNASTLEVTAQEVTSPLPESVHLKIDTVVRSDSSYHPTIRPFRAGLSLKDQEPFLYVNVPEAKSEEVTYITIDQDVNFDSVERFSQYTQAVLAAESLDVYMDGKTKLKLSGLPTMSVNYNKVITMKGLNKLAGLNITDVRILSGREEILPDGSNLIGNVSIPNPSVMTLDLGNVTMNLAVDGRSIGYSLIPNLVLRPGNNVLPMQSRVDQLTILGLVQSTYRNAVLPIEIVGNSSIASNGQHLTYYEDAIKGNTIRLDLNVASALAQIGINVTSSA</sequence>
<organism evidence="3">
    <name type="scientific">Leptosphaeria maculans (strain JN3 / isolate v23.1.3 / race Av1-4-5-6-7-8)</name>
    <name type="common">Blackleg fungus</name>
    <name type="synonym">Phoma lingam</name>
    <dbReference type="NCBI Taxonomy" id="985895"/>
    <lineage>
        <taxon>Eukaryota</taxon>
        <taxon>Fungi</taxon>
        <taxon>Dikarya</taxon>
        <taxon>Ascomycota</taxon>
        <taxon>Pezizomycotina</taxon>
        <taxon>Dothideomycetes</taxon>
        <taxon>Pleosporomycetidae</taxon>
        <taxon>Pleosporales</taxon>
        <taxon>Pleosporineae</taxon>
        <taxon>Leptosphaeriaceae</taxon>
        <taxon>Plenodomus</taxon>
        <taxon>Plenodomus lingam/Leptosphaeria maculans species complex</taxon>
    </lineage>
</organism>
<name>E4ZXB9_LEPMJ</name>
<proteinExistence type="predicted"/>
<evidence type="ECO:0000313" key="3">
    <source>
        <dbReference type="Proteomes" id="UP000002668"/>
    </source>
</evidence>
<dbReference type="SUPFAM" id="SSF117070">
    <property type="entry name" value="LEA14-like"/>
    <property type="match status" value="1"/>
</dbReference>
<dbReference type="PANTHER" id="PTHR35895:SF1">
    <property type="entry name" value="LIPID-BINDING SERUM GLYCOPROTEIN C-TERMINAL DOMAIN-CONTAINING PROTEIN"/>
    <property type="match status" value="1"/>
</dbReference>
<accession>E4ZXB9</accession>
<dbReference type="EMBL" id="FP929127">
    <property type="protein sequence ID" value="CBX95329.1"/>
    <property type="molecule type" value="Genomic_DNA"/>
</dbReference>
<reference evidence="3" key="1">
    <citation type="journal article" date="2011" name="Nat. Commun.">
        <title>Effector diversification within compartments of the Leptosphaeria maculans genome affected by Repeat-Induced Point mutations.</title>
        <authorList>
            <person name="Rouxel T."/>
            <person name="Grandaubert J."/>
            <person name="Hane J.K."/>
            <person name="Hoede C."/>
            <person name="van de Wouw A.P."/>
            <person name="Couloux A."/>
            <person name="Dominguez V."/>
            <person name="Anthouard V."/>
            <person name="Bally P."/>
            <person name="Bourras S."/>
            <person name="Cozijnsen A.J."/>
            <person name="Ciuffetti L.M."/>
            <person name="Degrave A."/>
            <person name="Dilmaghani A."/>
            <person name="Duret L."/>
            <person name="Fudal I."/>
            <person name="Goodwin S.B."/>
            <person name="Gout L."/>
            <person name="Glaser N."/>
            <person name="Linglin J."/>
            <person name="Kema G.H.J."/>
            <person name="Lapalu N."/>
            <person name="Lawrence C.B."/>
            <person name="May K."/>
            <person name="Meyer M."/>
            <person name="Ollivier B."/>
            <person name="Poulain J."/>
            <person name="Schoch C.L."/>
            <person name="Simon A."/>
            <person name="Spatafora J.W."/>
            <person name="Stachowiak A."/>
            <person name="Turgeon B.G."/>
            <person name="Tyler B.M."/>
            <person name="Vincent D."/>
            <person name="Weissenbach J."/>
            <person name="Amselem J."/>
            <person name="Quesneville H."/>
            <person name="Oliver R.P."/>
            <person name="Wincker P."/>
            <person name="Balesdent M.-H."/>
            <person name="Howlett B.J."/>
        </authorList>
    </citation>
    <scope>NUCLEOTIDE SEQUENCE [LARGE SCALE GENOMIC DNA]</scope>
    <source>
        <strain evidence="3">JN3 / isolate v23.1.3 / race Av1-4-5-6-7-8</strain>
    </source>
</reference>
<dbReference type="VEuPathDB" id="FungiDB:LEMA_P024810.1"/>
<dbReference type="Pfam" id="PF12505">
    <property type="entry name" value="DUF3712"/>
    <property type="match status" value="1"/>
</dbReference>
<keyword evidence="3" id="KW-1185">Reference proteome</keyword>
<protein>
    <recommendedName>
        <fullName evidence="4">Pre-rRNA processing protein</fullName>
    </recommendedName>
</protein>
<dbReference type="Proteomes" id="UP000002668">
    <property type="component" value="Genome"/>
</dbReference>
<dbReference type="AlphaFoldDB" id="E4ZXB9"/>
<dbReference type="RefSeq" id="XP_003838808.1">
    <property type="nucleotide sequence ID" value="XM_003838760.1"/>
</dbReference>
<dbReference type="GO" id="GO:0000329">
    <property type="term" value="C:fungal-type vacuole membrane"/>
    <property type="evidence" value="ECO:0007669"/>
    <property type="project" value="InterPro"/>
</dbReference>
<keyword evidence="1" id="KW-0472">Membrane</keyword>
<dbReference type="InterPro" id="IPR022185">
    <property type="entry name" value="DUF3712"/>
</dbReference>
<evidence type="ECO:0000256" key="1">
    <source>
        <dbReference type="SAM" id="Phobius"/>
    </source>
</evidence>
<dbReference type="GeneID" id="13281736"/>
<dbReference type="OrthoDB" id="10039566at2759"/>